<dbReference type="AlphaFoldDB" id="A0A151RTT5"/>
<dbReference type="Gramene" id="C.cajan_31822.t">
    <property type="protein sequence ID" value="C.cajan_31822.t"/>
    <property type="gene ID" value="C.cajan_31822"/>
</dbReference>
<sequence>KIMSIIAENADLFAWSSADMPGIDPNFIFHRLAIHREAKLVSQKQRKIDGERREVVKVETQKLLNARFIREIKYTTWLANVVMVRKSSGKWRMCVDYTELNKACSKDVYPLPNIDRLVDGAYGYAMLRATYQKLMDKVFAEQIGRNLEVYVDDLVIKTKSGENHVQDLKEIFQQVRKYNMRLNPKNCVFGVQGGKSLGFMITCKGIEANLDKFQALINMRSPRSHKEVQRLAGRLASLSRLTYGSDAMIPVEVGEPSYQRLTFDESQNEEQLRLNLDMLDQTRECAKVQEEACKLRASRRYNSKLKPRSFHEGDLV</sequence>
<reference evidence="2" key="1">
    <citation type="journal article" date="2012" name="Nat. Biotechnol.">
        <title>Draft genome sequence of pigeonpea (Cajanus cajan), an orphan legume crop of resource-poor farmers.</title>
        <authorList>
            <person name="Varshney R.K."/>
            <person name="Chen W."/>
            <person name="Li Y."/>
            <person name="Bharti A.K."/>
            <person name="Saxena R.K."/>
            <person name="Schlueter J.A."/>
            <person name="Donoghue M.T."/>
            <person name="Azam S."/>
            <person name="Fan G."/>
            <person name="Whaley A.M."/>
            <person name="Farmer A.D."/>
            <person name="Sheridan J."/>
            <person name="Iwata A."/>
            <person name="Tuteja R."/>
            <person name="Penmetsa R.V."/>
            <person name="Wu W."/>
            <person name="Upadhyaya H.D."/>
            <person name="Yang S.P."/>
            <person name="Shah T."/>
            <person name="Saxena K.B."/>
            <person name="Michael T."/>
            <person name="McCombie W.R."/>
            <person name="Yang B."/>
            <person name="Zhang G."/>
            <person name="Yang H."/>
            <person name="Wang J."/>
            <person name="Spillane C."/>
            <person name="Cook D.R."/>
            <person name="May G.D."/>
            <person name="Xu X."/>
            <person name="Jackson S.A."/>
        </authorList>
    </citation>
    <scope>NUCLEOTIDE SEQUENCE [LARGE SCALE GENOMIC DNA]</scope>
</reference>
<dbReference type="Gene3D" id="3.10.10.10">
    <property type="entry name" value="HIV Type 1 Reverse Transcriptase, subunit A, domain 1"/>
    <property type="match status" value="1"/>
</dbReference>
<keyword evidence="3" id="KW-1185">Reference proteome</keyword>
<dbReference type="InterPro" id="IPR053134">
    <property type="entry name" value="RNA-dir_DNA_polymerase"/>
</dbReference>
<accession>A0A151RTT5</accession>
<evidence type="ECO:0000313" key="2">
    <source>
        <dbReference type="EMBL" id="KYP45948.1"/>
    </source>
</evidence>
<dbReference type="PANTHER" id="PTHR24559">
    <property type="entry name" value="TRANSPOSON TY3-I GAG-POL POLYPROTEIN"/>
    <property type="match status" value="1"/>
</dbReference>
<dbReference type="Pfam" id="PF00078">
    <property type="entry name" value="RVT_1"/>
    <property type="match status" value="1"/>
</dbReference>
<dbReference type="PANTHER" id="PTHR24559:SF444">
    <property type="entry name" value="REVERSE TRANSCRIPTASE DOMAIN-CONTAINING PROTEIN"/>
    <property type="match status" value="1"/>
</dbReference>
<dbReference type="InterPro" id="IPR043128">
    <property type="entry name" value="Rev_trsase/Diguanyl_cyclase"/>
</dbReference>
<dbReference type="EMBL" id="KQ483574">
    <property type="protein sequence ID" value="KYP45948.1"/>
    <property type="molecule type" value="Genomic_DNA"/>
</dbReference>
<dbReference type="Gene3D" id="3.30.70.270">
    <property type="match status" value="2"/>
</dbReference>
<dbReference type="InterPro" id="IPR000477">
    <property type="entry name" value="RT_dom"/>
</dbReference>
<dbReference type="Proteomes" id="UP000075243">
    <property type="component" value="Unassembled WGS sequence"/>
</dbReference>
<proteinExistence type="predicted"/>
<evidence type="ECO:0000259" key="1">
    <source>
        <dbReference type="Pfam" id="PF00078"/>
    </source>
</evidence>
<name>A0A151RTT5_CAJCA</name>
<feature type="domain" description="Reverse transcriptase" evidence="1">
    <location>
        <begin position="129"/>
        <end position="201"/>
    </location>
</feature>
<dbReference type="SUPFAM" id="SSF56672">
    <property type="entry name" value="DNA/RNA polymerases"/>
    <property type="match status" value="1"/>
</dbReference>
<evidence type="ECO:0000313" key="3">
    <source>
        <dbReference type="Proteomes" id="UP000075243"/>
    </source>
</evidence>
<dbReference type="InterPro" id="IPR043502">
    <property type="entry name" value="DNA/RNA_pol_sf"/>
</dbReference>
<feature type="non-terminal residue" evidence="2">
    <location>
        <position position="1"/>
    </location>
</feature>
<organism evidence="2 3">
    <name type="scientific">Cajanus cajan</name>
    <name type="common">Pigeon pea</name>
    <name type="synonym">Cajanus indicus</name>
    <dbReference type="NCBI Taxonomy" id="3821"/>
    <lineage>
        <taxon>Eukaryota</taxon>
        <taxon>Viridiplantae</taxon>
        <taxon>Streptophyta</taxon>
        <taxon>Embryophyta</taxon>
        <taxon>Tracheophyta</taxon>
        <taxon>Spermatophyta</taxon>
        <taxon>Magnoliopsida</taxon>
        <taxon>eudicotyledons</taxon>
        <taxon>Gunneridae</taxon>
        <taxon>Pentapetalae</taxon>
        <taxon>rosids</taxon>
        <taxon>fabids</taxon>
        <taxon>Fabales</taxon>
        <taxon>Fabaceae</taxon>
        <taxon>Papilionoideae</taxon>
        <taxon>50 kb inversion clade</taxon>
        <taxon>NPAAA clade</taxon>
        <taxon>indigoferoid/millettioid clade</taxon>
        <taxon>Phaseoleae</taxon>
        <taxon>Cajanus</taxon>
    </lineage>
</organism>
<dbReference type="CDD" id="cd01647">
    <property type="entry name" value="RT_LTR"/>
    <property type="match status" value="1"/>
</dbReference>
<protein>
    <submittedName>
        <fullName evidence="2">Transposon Ty3-G Gag-Pol polyprotein</fullName>
    </submittedName>
</protein>
<gene>
    <name evidence="2" type="ORF">KK1_032511</name>
</gene>